<reference evidence="1 2" key="1">
    <citation type="submission" date="2024-04" db="EMBL/GenBank/DDBJ databases">
        <title>Novel species of the genus Ideonella isolated from streams.</title>
        <authorList>
            <person name="Lu H."/>
        </authorList>
    </citation>
    <scope>NUCLEOTIDE SEQUENCE [LARGE SCALE GENOMIC DNA]</scope>
    <source>
        <strain evidence="1 2">BYS139W</strain>
    </source>
</reference>
<dbReference type="RefSeq" id="WP_341373222.1">
    <property type="nucleotide sequence ID" value="NZ_JBBUTF010000004.1"/>
</dbReference>
<name>A0ABU9B9K0_9BURK</name>
<dbReference type="Gene3D" id="3.40.190.10">
    <property type="entry name" value="Periplasmic binding protein-like II"/>
    <property type="match status" value="2"/>
</dbReference>
<comment type="caution">
    <text evidence="1">The sequence shown here is derived from an EMBL/GenBank/DDBJ whole genome shotgun (WGS) entry which is preliminary data.</text>
</comment>
<dbReference type="PANTHER" id="PTHR30632:SF11">
    <property type="entry name" value="BLR4797 PROTEIN"/>
    <property type="match status" value="1"/>
</dbReference>
<dbReference type="Proteomes" id="UP001368500">
    <property type="component" value="Unassembled WGS sequence"/>
</dbReference>
<evidence type="ECO:0000313" key="1">
    <source>
        <dbReference type="EMBL" id="MEK8025445.1"/>
    </source>
</evidence>
<dbReference type="InterPro" id="IPR050682">
    <property type="entry name" value="ModA/WtpA"/>
</dbReference>
<gene>
    <name evidence="1" type="ORF">AACH11_05670</name>
</gene>
<accession>A0ABU9B9K0</accession>
<sequence length="230" mass="23474">MSAAPLSLLSSMATQALITDLIAAWQAGQPDQPVRAEAVGGVDAARRVQGGEAVDIVFLAAKAIDTLIAAGRLQGPRIDIVRSGIAVAVRDGAPRPDIGSEDAVRAAVLAAPTLSYSTGPSGVYLEGLFARWGILDEIRPRIVQAPAGVPVGSLVADGRVALGFQQLSELMSLPGIAVLGPLPDAIQSITTFSAAVGADCTRPERARALLASFNAASAVALKQRHGMAPA</sequence>
<keyword evidence="2" id="KW-1185">Reference proteome</keyword>
<dbReference type="SUPFAM" id="SSF53850">
    <property type="entry name" value="Periplasmic binding protein-like II"/>
    <property type="match status" value="1"/>
</dbReference>
<dbReference type="Pfam" id="PF13531">
    <property type="entry name" value="SBP_bac_11"/>
    <property type="match status" value="1"/>
</dbReference>
<proteinExistence type="predicted"/>
<protein>
    <submittedName>
        <fullName evidence="1">Substrate-binding domain-containing protein</fullName>
    </submittedName>
</protein>
<organism evidence="1 2">
    <name type="scientific">Pseudaquabacterium rugosum</name>
    <dbReference type="NCBI Taxonomy" id="2984194"/>
    <lineage>
        <taxon>Bacteria</taxon>
        <taxon>Pseudomonadati</taxon>
        <taxon>Pseudomonadota</taxon>
        <taxon>Betaproteobacteria</taxon>
        <taxon>Burkholderiales</taxon>
        <taxon>Sphaerotilaceae</taxon>
        <taxon>Pseudaquabacterium</taxon>
    </lineage>
</organism>
<dbReference type="EMBL" id="JBBUTF010000004">
    <property type="protein sequence ID" value="MEK8025445.1"/>
    <property type="molecule type" value="Genomic_DNA"/>
</dbReference>
<evidence type="ECO:0000313" key="2">
    <source>
        <dbReference type="Proteomes" id="UP001368500"/>
    </source>
</evidence>
<dbReference type="PANTHER" id="PTHR30632">
    <property type="entry name" value="MOLYBDATE-BINDING PERIPLASMIC PROTEIN"/>
    <property type="match status" value="1"/>
</dbReference>